<keyword evidence="1" id="KW-1133">Transmembrane helix</keyword>
<keyword evidence="3" id="KW-0418">Kinase</keyword>
<keyword evidence="3" id="KW-0808">Transferase</keyword>
<keyword evidence="4" id="KW-1185">Reference proteome</keyword>
<sequence>MRRRLRLSLTARLTAYFSCCSAAVLLGLGIVIALAMERHFAVEDFTALYENVNVIRKVAESSSPDDVRGRIRDALQHRTDFVARIQSAD</sequence>
<dbReference type="GO" id="GO:0016301">
    <property type="term" value="F:kinase activity"/>
    <property type="evidence" value="ECO:0007669"/>
    <property type="project" value="UniProtKB-KW"/>
</dbReference>
<accession>A0A399SQZ2</accession>
<organism evidence="3 4">
    <name type="scientific">Maribellus luteus</name>
    <dbReference type="NCBI Taxonomy" id="2305463"/>
    <lineage>
        <taxon>Bacteria</taxon>
        <taxon>Pseudomonadati</taxon>
        <taxon>Bacteroidota</taxon>
        <taxon>Bacteroidia</taxon>
        <taxon>Marinilabiliales</taxon>
        <taxon>Prolixibacteraceae</taxon>
        <taxon>Maribellus</taxon>
    </lineage>
</organism>
<dbReference type="Proteomes" id="UP000265926">
    <property type="component" value="Unassembled WGS sequence"/>
</dbReference>
<keyword evidence="1" id="KW-0472">Membrane</keyword>
<keyword evidence="1" id="KW-0812">Transmembrane</keyword>
<evidence type="ECO:0000256" key="1">
    <source>
        <dbReference type="SAM" id="Phobius"/>
    </source>
</evidence>
<gene>
    <name evidence="3" type="ORF">D1614_23935</name>
</gene>
<proteinExistence type="predicted"/>
<dbReference type="InterPro" id="IPR048590">
    <property type="entry name" value="CusS-like_sensor"/>
</dbReference>
<dbReference type="RefSeq" id="WP_206610152.1">
    <property type="nucleotide sequence ID" value="NZ_QWGR01000096.1"/>
</dbReference>
<protein>
    <submittedName>
        <fullName evidence="3">Two-component sensor histidine kinase</fullName>
    </submittedName>
</protein>
<dbReference type="AlphaFoldDB" id="A0A399SQZ2"/>
<name>A0A399SQZ2_9BACT</name>
<dbReference type="Pfam" id="PF21085">
    <property type="entry name" value="CusS"/>
    <property type="match status" value="1"/>
</dbReference>
<evidence type="ECO:0000313" key="3">
    <source>
        <dbReference type="EMBL" id="RIJ44842.1"/>
    </source>
</evidence>
<feature type="domain" description="CusS-like sensor" evidence="2">
    <location>
        <begin position="7"/>
        <end position="86"/>
    </location>
</feature>
<reference evidence="3 4" key="1">
    <citation type="submission" date="2018-08" db="EMBL/GenBank/DDBJ databases">
        <title>Pallidiluteibacterium maritimus gen. nov., sp. nov., isolated from coastal sediment.</title>
        <authorList>
            <person name="Zhou L.Y."/>
        </authorList>
    </citation>
    <scope>NUCLEOTIDE SEQUENCE [LARGE SCALE GENOMIC DNA]</scope>
    <source>
        <strain evidence="3 4">XSD2</strain>
    </source>
</reference>
<evidence type="ECO:0000259" key="2">
    <source>
        <dbReference type="Pfam" id="PF21085"/>
    </source>
</evidence>
<evidence type="ECO:0000313" key="4">
    <source>
        <dbReference type="Proteomes" id="UP000265926"/>
    </source>
</evidence>
<feature type="non-terminal residue" evidence="3">
    <location>
        <position position="89"/>
    </location>
</feature>
<comment type="caution">
    <text evidence="3">The sequence shown here is derived from an EMBL/GenBank/DDBJ whole genome shotgun (WGS) entry which is preliminary data.</text>
</comment>
<feature type="transmembrane region" description="Helical" evidence="1">
    <location>
        <begin position="12"/>
        <end position="36"/>
    </location>
</feature>
<dbReference type="EMBL" id="QWGR01000096">
    <property type="protein sequence ID" value="RIJ44842.1"/>
    <property type="molecule type" value="Genomic_DNA"/>
</dbReference>